<organism evidence="1 2">
    <name type="scientific">Dorea acetigenes</name>
    <dbReference type="NCBI Taxonomy" id="2981787"/>
    <lineage>
        <taxon>Bacteria</taxon>
        <taxon>Bacillati</taxon>
        <taxon>Bacillota</taxon>
        <taxon>Clostridia</taxon>
        <taxon>Lachnospirales</taxon>
        <taxon>Lachnospiraceae</taxon>
        <taxon>Dorea</taxon>
    </lineage>
</organism>
<dbReference type="InterPro" id="IPR016039">
    <property type="entry name" value="Thiolase-like"/>
</dbReference>
<gene>
    <name evidence="1" type="ORF">OCV99_00335</name>
</gene>
<comment type="caution">
    <text evidence="1">The sequence shown here is derived from an EMBL/GenBank/DDBJ whole genome shotgun (WGS) entry which is preliminary data.</text>
</comment>
<keyword evidence="2" id="KW-1185">Reference proteome</keyword>
<evidence type="ECO:0000313" key="2">
    <source>
        <dbReference type="Proteomes" id="UP001652431"/>
    </source>
</evidence>
<name>A0ABT2RHY1_9FIRM</name>
<protein>
    <submittedName>
        <fullName evidence="1">Stage V sporulation protein AD</fullName>
    </submittedName>
</protein>
<dbReference type="InterPro" id="IPR010894">
    <property type="entry name" value="SpoVAD"/>
</dbReference>
<dbReference type="SUPFAM" id="SSF53901">
    <property type="entry name" value="Thiolase-like"/>
    <property type="match status" value="1"/>
</dbReference>
<dbReference type="Proteomes" id="UP001652431">
    <property type="component" value="Unassembled WGS sequence"/>
</dbReference>
<dbReference type="InterPro" id="IPR038369">
    <property type="entry name" value="SpoVAD_sf"/>
</dbReference>
<dbReference type="Gene3D" id="3.40.47.40">
    <property type="entry name" value="Stage V sporulation protein AD"/>
    <property type="match status" value="1"/>
</dbReference>
<dbReference type="NCBIfam" id="NF006160">
    <property type="entry name" value="PRK08304.1"/>
    <property type="match status" value="1"/>
</dbReference>
<dbReference type="Pfam" id="PF07451">
    <property type="entry name" value="SpoVAD"/>
    <property type="match status" value="1"/>
</dbReference>
<sequence>MEKKKGGQSIAFDRAPYLIESASVVGKKEGEGPLGKFFDMVEEDNLFGENTWEEAESTMQKEACTLALGKAHVKPEEVRFLFGGDLLRQGVATSAGVESLQIPLFGLFGACSTSGEALALASMCVAAGYGEYMLAVTSSHFGSAEKEFRFPLGYANQRPLSAQWTVTGSGAFLVGTRKSHVRISGVTIGKIVDYGLKDSQNMGACMAPAAADTILCNMEDFGRKPEDYSRIITGDLGYVGQTILFDLMRKKGLDIMNSHMDCGMAIFDQQTQDTHAGGSGCGCAATTLASYILPKISKGEWKRVLFVPTGALMSTVSYNEGASVPGIAHGIVIEHC</sequence>
<dbReference type="RefSeq" id="WP_158367753.1">
    <property type="nucleotide sequence ID" value="NZ_JAOQJU010000001.1"/>
</dbReference>
<evidence type="ECO:0000313" key="1">
    <source>
        <dbReference type="EMBL" id="MCU6685014.1"/>
    </source>
</evidence>
<dbReference type="PIRSF" id="PIRSF011570">
    <property type="entry name" value="SpoVAD"/>
    <property type="match status" value="1"/>
</dbReference>
<accession>A0ABT2RHY1</accession>
<reference evidence="1 2" key="1">
    <citation type="journal article" date="2021" name="ISME Commun">
        <title>Automated analysis of genomic sequences facilitates high-throughput and comprehensive description of bacteria.</title>
        <authorList>
            <person name="Hitch T.C.A."/>
        </authorList>
    </citation>
    <scope>NUCLEOTIDE SEQUENCE [LARGE SCALE GENOMIC DNA]</scope>
    <source>
        <strain evidence="1 2">Sanger_03</strain>
    </source>
</reference>
<proteinExistence type="predicted"/>
<dbReference type="EMBL" id="JAOQJU010000001">
    <property type="protein sequence ID" value="MCU6685014.1"/>
    <property type="molecule type" value="Genomic_DNA"/>
</dbReference>